<proteinExistence type="predicted"/>
<evidence type="ECO:0000313" key="1">
    <source>
        <dbReference type="Proteomes" id="UP000887580"/>
    </source>
</evidence>
<name>A0AC35G5L1_9BILA</name>
<accession>A0AC35G5L1</accession>
<evidence type="ECO:0000313" key="2">
    <source>
        <dbReference type="WBParaSite" id="PS1159_v2.g24067.t1"/>
    </source>
</evidence>
<organism evidence="1 2">
    <name type="scientific">Panagrolaimus sp. PS1159</name>
    <dbReference type="NCBI Taxonomy" id="55785"/>
    <lineage>
        <taxon>Eukaryota</taxon>
        <taxon>Metazoa</taxon>
        <taxon>Ecdysozoa</taxon>
        <taxon>Nematoda</taxon>
        <taxon>Chromadorea</taxon>
        <taxon>Rhabditida</taxon>
        <taxon>Tylenchina</taxon>
        <taxon>Panagrolaimomorpha</taxon>
        <taxon>Panagrolaimoidea</taxon>
        <taxon>Panagrolaimidae</taxon>
        <taxon>Panagrolaimus</taxon>
    </lineage>
</organism>
<protein>
    <submittedName>
        <fullName evidence="2">Uncharacterized protein</fullName>
    </submittedName>
</protein>
<dbReference type="WBParaSite" id="PS1159_v2.g24067.t1">
    <property type="protein sequence ID" value="PS1159_v2.g24067.t1"/>
    <property type="gene ID" value="PS1159_v2.g24067"/>
</dbReference>
<sequence>MSDKFLNDIFSCRFSTIFSHFSKMKLLYIILLCVAFFGSSAAFGFGGGGGGCGCAPPPPPPCGGCGGGGGGLSLPSFPMPQFPSLGGGGGGCGCAP</sequence>
<reference evidence="2" key="1">
    <citation type="submission" date="2022-11" db="UniProtKB">
        <authorList>
            <consortium name="WormBaseParasite"/>
        </authorList>
    </citation>
    <scope>IDENTIFICATION</scope>
</reference>
<dbReference type="Proteomes" id="UP000887580">
    <property type="component" value="Unplaced"/>
</dbReference>